<feature type="region of interest" description="Disordered" evidence="1">
    <location>
        <begin position="87"/>
        <end position="184"/>
    </location>
</feature>
<keyword evidence="3" id="KW-1185">Reference proteome</keyword>
<feature type="compositionally biased region" description="Polar residues" evidence="1">
    <location>
        <begin position="13"/>
        <end position="24"/>
    </location>
</feature>
<feature type="compositionally biased region" description="Basic residues" evidence="1">
    <location>
        <begin position="1"/>
        <end position="12"/>
    </location>
</feature>
<organism evidence="2 3">
    <name type="scientific">Ambrosiozyma monospora</name>
    <name type="common">Yeast</name>
    <name type="synonym">Endomycopsis monosporus</name>
    <dbReference type="NCBI Taxonomy" id="43982"/>
    <lineage>
        <taxon>Eukaryota</taxon>
        <taxon>Fungi</taxon>
        <taxon>Dikarya</taxon>
        <taxon>Ascomycota</taxon>
        <taxon>Saccharomycotina</taxon>
        <taxon>Pichiomycetes</taxon>
        <taxon>Pichiales</taxon>
        <taxon>Pichiaceae</taxon>
        <taxon>Ambrosiozyma</taxon>
    </lineage>
</organism>
<sequence length="315" mass="35993">MSPRTSPRKKANSRNNSRDPITLSSDDENNNNNAIDATSQQSSFDEPGTARRSLRKRVGTKTYDLKKLLSLDAPLIDDDGGLIDYSGSKYNTDRRPQQPKMTISKANSGKKNISKVGTSGSNKNSNPIVIDEPQKPTRSTTKRRRTTKKQLQHSFIVQFKYDRSKPNSPNFNSRKPTLIIRPATPTSSGLPILKVKPPSQSASIIPQPEVNQEELELPYRGLYSFKDANTYHTRPNRKFRERFRKFMRQGSKLTTQHSDATLVKQLTAEEEQLQREYELQTLTVSKMRCVHFRGFEIDTWYKSPYPQEYSSKGMS</sequence>
<accession>A0A9W6YUE9</accession>
<protein>
    <submittedName>
        <fullName evidence="2">Unnamed protein product</fullName>
    </submittedName>
</protein>
<feature type="region of interest" description="Disordered" evidence="1">
    <location>
        <begin position="1"/>
        <end position="59"/>
    </location>
</feature>
<dbReference type="EMBL" id="BSXU01002194">
    <property type="protein sequence ID" value="GMG35240.1"/>
    <property type="molecule type" value="Genomic_DNA"/>
</dbReference>
<gene>
    <name evidence="2" type="ORF">Amon01_000451800</name>
</gene>
<evidence type="ECO:0000313" key="2">
    <source>
        <dbReference type="EMBL" id="GMG35240.1"/>
    </source>
</evidence>
<dbReference type="AlphaFoldDB" id="A0A9W6YUE9"/>
<reference evidence="2" key="1">
    <citation type="submission" date="2023-04" db="EMBL/GenBank/DDBJ databases">
        <title>Ambrosiozyma monospora NBRC 1965.</title>
        <authorList>
            <person name="Ichikawa N."/>
            <person name="Sato H."/>
            <person name="Tonouchi N."/>
        </authorList>
    </citation>
    <scope>NUCLEOTIDE SEQUENCE</scope>
    <source>
        <strain evidence="2">NBRC 1965</strain>
    </source>
</reference>
<dbReference type="Gene3D" id="3.30.60.60">
    <property type="entry name" value="N-acetyl transferase-like"/>
    <property type="match status" value="1"/>
</dbReference>
<name>A0A9W6YUE9_AMBMO</name>
<feature type="compositionally biased region" description="Basic residues" evidence="1">
    <location>
        <begin position="140"/>
        <end position="151"/>
    </location>
</feature>
<feature type="compositionally biased region" description="Polar residues" evidence="1">
    <location>
        <begin position="34"/>
        <end position="44"/>
    </location>
</feature>
<comment type="caution">
    <text evidence="2">The sequence shown here is derived from an EMBL/GenBank/DDBJ whole genome shotgun (WGS) entry which is preliminary data.</text>
</comment>
<feature type="compositionally biased region" description="Polar residues" evidence="1">
    <location>
        <begin position="166"/>
        <end position="175"/>
    </location>
</feature>
<evidence type="ECO:0000256" key="1">
    <source>
        <dbReference type="SAM" id="MobiDB-lite"/>
    </source>
</evidence>
<feature type="compositionally biased region" description="Polar residues" evidence="1">
    <location>
        <begin position="99"/>
        <end position="127"/>
    </location>
</feature>
<evidence type="ECO:0000313" key="3">
    <source>
        <dbReference type="Proteomes" id="UP001165063"/>
    </source>
</evidence>
<dbReference type="Proteomes" id="UP001165063">
    <property type="component" value="Unassembled WGS sequence"/>
</dbReference>
<proteinExistence type="predicted"/>